<feature type="compositionally biased region" description="Low complexity" evidence="1">
    <location>
        <begin position="211"/>
        <end position="227"/>
    </location>
</feature>
<sequence length="840" mass="86461">MQLNQIITSFSFHTTITHILSLLKTPRFNHSSARFTGAIMQPNLANLCQLLSISSVLLNHAVFIVSSPTPVRAASGIEPPDTSTDLVPAARESLPPPPIASQSIEGASKDEPELLGALDKLLFHPKPSEAAAEKFAASRESQANPELSTPAQVSEADSPAPRQSSGTTEEAASREPPSPSTDAAGAPHDGLSNLLQPLKPSKPESAVPRESSPSPTSGGDSPASPSSRNATTTDSEDPLAGLMGVLKPAEEAPDSRESKPLKPAAESPAPPKAAKSIEESPAADEKDPLSRLMGVLKPAEDTPAPRESEVAKLDTDPAAREGEPAVAPTKPSLVSDGGDPLARLMGALQPAEETPAPRESEPIKTAEATPALRESQPAASPSKTPSADTEDPLARLMGVLQPTEEAPAPRESQAAKTVAEAPAPRQSEPAVAPPAGDAKDPLARLMGVLKSSEDAPAPRQGEPSTAPASESAAAREGQPTAAKDDPNPLAGLTQLLSPAPPPADDPVPAPRESQQSAVNPSVSSAAAVESPESREDAPAAQDEDVLGGAGKLLGPAGNAVNEGPKAVQNLVPFLKIDEKDGASQKQTTPAEPQKETEKAQEESAPPPSGPALDPAAMRPPPPTFGGGIGEGRGSMFDPIAAYNYRQQNTPGSGEDAAEDDSISGLPQPMHRFPTRDEPGPSIADLLPTVKNAISPASNVVKGAVPGAPGVADLVPNLKQNSLPGDEAKKEADATTTTTTAADSWITHAAGFDPSKFGGPGMRRRRIRRAQSPMVSYAGNIVGVLGTVAKSMQAGVATATPAPPMPDNPLTNLLPLELGKRGSPNPHSPPQPSTKQERQHV</sequence>
<dbReference type="Proteomes" id="UP000305067">
    <property type="component" value="Unassembled WGS sequence"/>
</dbReference>
<dbReference type="EMBL" id="ML178814">
    <property type="protein sequence ID" value="TFL07037.1"/>
    <property type="molecule type" value="Genomic_DNA"/>
</dbReference>
<protein>
    <submittedName>
        <fullName evidence="2">Uncharacterized protein</fullName>
    </submittedName>
</protein>
<feature type="compositionally biased region" description="Polar residues" evidence="1">
    <location>
        <begin position="377"/>
        <end position="387"/>
    </location>
</feature>
<feature type="compositionally biased region" description="Basic and acidic residues" evidence="1">
    <location>
        <begin position="355"/>
        <end position="364"/>
    </location>
</feature>
<feature type="compositionally biased region" description="Basic and acidic residues" evidence="1">
    <location>
        <begin position="298"/>
        <end position="323"/>
    </location>
</feature>
<feature type="compositionally biased region" description="Polar residues" evidence="1">
    <location>
        <begin position="139"/>
        <end position="152"/>
    </location>
</feature>
<gene>
    <name evidence="2" type="ORF">BDV98DRAFT_615129</name>
</gene>
<feature type="compositionally biased region" description="Polar residues" evidence="1">
    <location>
        <begin position="161"/>
        <end position="170"/>
    </location>
</feature>
<feature type="compositionally biased region" description="Basic and acidic residues" evidence="1">
    <location>
        <begin position="275"/>
        <end position="289"/>
    </location>
</feature>
<feature type="compositionally biased region" description="Low complexity" evidence="1">
    <location>
        <begin position="462"/>
        <end position="474"/>
    </location>
</feature>
<dbReference type="AlphaFoldDB" id="A0A5C3R0D3"/>
<feature type="compositionally biased region" description="Basic and acidic residues" evidence="1">
    <location>
        <begin position="248"/>
        <end position="260"/>
    </location>
</feature>
<accession>A0A5C3R0D3</accession>
<proteinExistence type="predicted"/>
<evidence type="ECO:0000313" key="2">
    <source>
        <dbReference type="EMBL" id="TFL07037.1"/>
    </source>
</evidence>
<reference evidence="2 3" key="1">
    <citation type="journal article" date="2019" name="Nat. Ecol. Evol.">
        <title>Megaphylogeny resolves global patterns of mushroom evolution.</title>
        <authorList>
            <person name="Varga T."/>
            <person name="Krizsan K."/>
            <person name="Foldi C."/>
            <person name="Dima B."/>
            <person name="Sanchez-Garcia M."/>
            <person name="Sanchez-Ramirez S."/>
            <person name="Szollosi G.J."/>
            <person name="Szarkandi J.G."/>
            <person name="Papp V."/>
            <person name="Albert L."/>
            <person name="Andreopoulos W."/>
            <person name="Angelini C."/>
            <person name="Antonin V."/>
            <person name="Barry K.W."/>
            <person name="Bougher N.L."/>
            <person name="Buchanan P."/>
            <person name="Buyck B."/>
            <person name="Bense V."/>
            <person name="Catcheside P."/>
            <person name="Chovatia M."/>
            <person name="Cooper J."/>
            <person name="Damon W."/>
            <person name="Desjardin D."/>
            <person name="Finy P."/>
            <person name="Geml J."/>
            <person name="Haridas S."/>
            <person name="Hughes K."/>
            <person name="Justo A."/>
            <person name="Karasinski D."/>
            <person name="Kautmanova I."/>
            <person name="Kiss B."/>
            <person name="Kocsube S."/>
            <person name="Kotiranta H."/>
            <person name="LaButti K.M."/>
            <person name="Lechner B.E."/>
            <person name="Liimatainen K."/>
            <person name="Lipzen A."/>
            <person name="Lukacs Z."/>
            <person name="Mihaltcheva S."/>
            <person name="Morgado L.N."/>
            <person name="Niskanen T."/>
            <person name="Noordeloos M.E."/>
            <person name="Ohm R.A."/>
            <person name="Ortiz-Santana B."/>
            <person name="Ovrebo C."/>
            <person name="Racz N."/>
            <person name="Riley R."/>
            <person name="Savchenko A."/>
            <person name="Shiryaev A."/>
            <person name="Soop K."/>
            <person name="Spirin V."/>
            <person name="Szebenyi C."/>
            <person name="Tomsovsky M."/>
            <person name="Tulloss R.E."/>
            <person name="Uehling J."/>
            <person name="Grigoriev I.V."/>
            <person name="Vagvolgyi C."/>
            <person name="Papp T."/>
            <person name="Martin F.M."/>
            <person name="Miettinen O."/>
            <person name="Hibbett D.S."/>
            <person name="Nagy L.G."/>
        </authorList>
    </citation>
    <scope>NUCLEOTIDE SEQUENCE [LARGE SCALE GENOMIC DNA]</scope>
    <source>
        <strain evidence="2 3">CBS 309.79</strain>
    </source>
</reference>
<feature type="region of interest" description="Disordered" evidence="1">
    <location>
        <begin position="71"/>
        <end position="106"/>
    </location>
</feature>
<organism evidence="2 3">
    <name type="scientific">Pterulicium gracile</name>
    <dbReference type="NCBI Taxonomy" id="1884261"/>
    <lineage>
        <taxon>Eukaryota</taxon>
        <taxon>Fungi</taxon>
        <taxon>Dikarya</taxon>
        <taxon>Basidiomycota</taxon>
        <taxon>Agaricomycotina</taxon>
        <taxon>Agaricomycetes</taxon>
        <taxon>Agaricomycetidae</taxon>
        <taxon>Agaricales</taxon>
        <taxon>Pleurotineae</taxon>
        <taxon>Pterulaceae</taxon>
        <taxon>Pterulicium</taxon>
    </lineage>
</organism>
<feature type="region of interest" description="Disordered" evidence="1">
    <location>
        <begin position="797"/>
        <end position="840"/>
    </location>
</feature>
<name>A0A5C3R0D3_9AGAR</name>
<evidence type="ECO:0000256" key="1">
    <source>
        <dbReference type="SAM" id="MobiDB-lite"/>
    </source>
</evidence>
<feature type="compositionally biased region" description="Low complexity" evidence="1">
    <location>
        <begin position="513"/>
        <end position="530"/>
    </location>
</feature>
<feature type="compositionally biased region" description="Basic and acidic residues" evidence="1">
    <location>
        <begin position="592"/>
        <end position="601"/>
    </location>
</feature>
<feature type="region of interest" description="Disordered" evidence="1">
    <location>
        <begin position="131"/>
        <end position="685"/>
    </location>
</feature>
<evidence type="ECO:0000313" key="3">
    <source>
        <dbReference type="Proteomes" id="UP000305067"/>
    </source>
</evidence>
<feature type="compositionally biased region" description="Pro residues" evidence="1">
    <location>
        <begin position="498"/>
        <end position="509"/>
    </location>
</feature>
<keyword evidence="3" id="KW-1185">Reference proteome</keyword>